<sequence length="110" mass="11168">MVAAEAGAAVSAKAASAAVPRTATCLKRATGYSSVRFGVGVRESNSLLTARQWLQADCGLAAFGHPFVFAGTRAGAGRGTALSRRLTLTGNPSRVLSTGCEPCSPNLNLS</sequence>
<dbReference type="Proteomes" id="UP001501427">
    <property type="component" value="Unassembled WGS sequence"/>
</dbReference>
<gene>
    <name evidence="1" type="ORF">GCM10009546_53820</name>
</gene>
<accession>A0ABP3QAJ7</accession>
<name>A0ABP3QAJ7_9ACTN</name>
<evidence type="ECO:0000313" key="1">
    <source>
        <dbReference type="EMBL" id="GAA0584732.1"/>
    </source>
</evidence>
<organism evidence="1 2">
    <name type="scientific">Actinomadura livida</name>
    <dbReference type="NCBI Taxonomy" id="79909"/>
    <lineage>
        <taxon>Bacteria</taxon>
        <taxon>Bacillati</taxon>
        <taxon>Actinomycetota</taxon>
        <taxon>Actinomycetes</taxon>
        <taxon>Streptosporangiales</taxon>
        <taxon>Thermomonosporaceae</taxon>
        <taxon>Actinomadura</taxon>
    </lineage>
</organism>
<protein>
    <recommendedName>
        <fullName evidence="3">Secreted protein</fullName>
    </recommendedName>
</protein>
<evidence type="ECO:0008006" key="3">
    <source>
        <dbReference type="Google" id="ProtNLM"/>
    </source>
</evidence>
<evidence type="ECO:0000313" key="2">
    <source>
        <dbReference type="Proteomes" id="UP001501427"/>
    </source>
</evidence>
<reference evidence="2" key="1">
    <citation type="journal article" date="2019" name="Int. J. Syst. Evol. Microbiol.">
        <title>The Global Catalogue of Microorganisms (GCM) 10K type strain sequencing project: providing services to taxonomists for standard genome sequencing and annotation.</title>
        <authorList>
            <consortium name="The Broad Institute Genomics Platform"/>
            <consortium name="The Broad Institute Genome Sequencing Center for Infectious Disease"/>
            <person name="Wu L."/>
            <person name="Ma J."/>
        </authorList>
    </citation>
    <scope>NUCLEOTIDE SEQUENCE [LARGE SCALE GENOMIC DNA]</scope>
    <source>
        <strain evidence="2">JCM 10667</strain>
    </source>
</reference>
<keyword evidence="2" id="KW-1185">Reference proteome</keyword>
<proteinExistence type="predicted"/>
<comment type="caution">
    <text evidence="1">The sequence shown here is derived from an EMBL/GenBank/DDBJ whole genome shotgun (WGS) entry which is preliminary data.</text>
</comment>
<dbReference type="EMBL" id="BAAAHD010000059">
    <property type="protein sequence ID" value="GAA0584732.1"/>
    <property type="molecule type" value="Genomic_DNA"/>
</dbReference>